<organism evidence="1 2">
    <name type="scientific">Candidatus Dojkabacteria bacterium</name>
    <dbReference type="NCBI Taxonomy" id="2099670"/>
    <lineage>
        <taxon>Bacteria</taxon>
        <taxon>Candidatus Dojkabacteria</taxon>
    </lineage>
</organism>
<gene>
    <name evidence="1" type="ORF">E6Q11_05230</name>
</gene>
<name>A0A5C7J3T5_9BACT</name>
<sequence>MKIRVYDNGGETCDRYAIIDMEPTAVYKGRHMYVGASDNPTHPLGFYQHGEIEPFNIGPHLGKRIRFESLPDTLQALIRSDYDHIENVYKGEEQMKFTVTDEHGNVHTGHVVAFRRNKFDFKVSLPTMNIFARSKVGIHSKRYKTLDTFKSALQKVLNKNIECNLIDMYLTNNPNQMSIL</sequence>
<accession>A0A5C7J3T5</accession>
<protein>
    <submittedName>
        <fullName evidence="1">Uncharacterized protein</fullName>
    </submittedName>
</protein>
<reference evidence="1 2" key="1">
    <citation type="submission" date="2018-09" db="EMBL/GenBank/DDBJ databases">
        <title>Metagenome Assembled Genomes from an Advanced Water Purification Facility.</title>
        <authorList>
            <person name="Stamps B.W."/>
            <person name="Spear J.R."/>
        </authorList>
    </citation>
    <scope>NUCLEOTIDE SEQUENCE [LARGE SCALE GENOMIC DNA]</scope>
    <source>
        <strain evidence="1">Bin_63_2</strain>
    </source>
</reference>
<dbReference type="EMBL" id="SSDS01000081">
    <property type="protein sequence ID" value="TXG76205.1"/>
    <property type="molecule type" value="Genomic_DNA"/>
</dbReference>
<evidence type="ECO:0000313" key="1">
    <source>
        <dbReference type="EMBL" id="TXG76205.1"/>
    </source>
</evidence>
<dbReference type="AlphaFoldDB" id="A0A5C7J3T5"/>
<evidence type="ECO:0000313" key="2">
    <source>
        <dbReference type="Proteomes" id="UP000321026"/>
    </source>
</evidence>
<proteinExistence type="predicted"/>
<dbReference type="Proteomes" id="UP000321026">
    <property type="component" value="Unassembled WGS sequence"/>
</dbReference>
<comment type="caution">
    <text evidence="1">The sequence shown here is derived from an EMBL/GenBank/DDBJ whole genome shotgun (WGS) entry which is preliminary data.</text>
</comment>